<evidence type="ECO:0000256" key="5">
    <source>
        <dbReference type="ARBA" id="ARBA00023002"/>
    </source>
</evidence>
<evidence type="ECO:0000313" key="9">
    <source>
        <dbReference type="Proteomes" id="UP001163850"/>
    </source>
</evidence>
<evidence type="ECO:0000256" key="4">
    <source>
        <dbReference type="ARBA" id="ARBA00022723"/>
    </source>
</evidence>
<dbReference type="Pfam" id="PF00067">
    <property type="entry name" value="p450"/>
    <property type="match status" value="1"/>
</dbReference>
<keyword evidence="3" id="KW-0349">Heme</keyword>
<feature type="non-terminal residue" evidence="8">
    <location>
        <position position="1"/>
    </location>
</feature>
<dbReference type="EMBL" id="MU802085">
    <property type="protein sequence ID" value="KAJ3981949.1"/>
    <property type="molecule type" value="Genomic_DNA"/>
</dbReference>
<dbReference type="SUPFAM" id="SSF48264">
    <property type="entry name" value="Cytochrome P450"/>
    <property type="match status" value="1"/>
</dbReference>
<keyword evidence="5" id="KW-0560">Oxidoreductase</keyword>
<dbReference type="GO" id="GO:0020037">
    <property type="term" value="F:heme binding"/>
    <property type="evidence" value="ECO:0007669"/>
    <property type="project" value="InterPro"/>
</dbReference>
<sequence length="76" mass="8544">LHHDKEVYGDNTEHFNPGQFLDVNGKIESSIPGTKDEGHFSYGFGKRICVGRHVANNSLFIHIVSLLWAFTAICRT</sequence>
<evidence type="ECO:0000256" key="2">
    <source>
        <dbReference type="ARBA" id="ARBA00010617"/>
    </source>
</evidence>
<evidence type="ECO:0000256" key="7">
    <source>
        <dbReference type="ARBA" id="ARBA00023033"/>
    </source>
</evidence>
<protein>
    <recommendedName>
        <fullName evidence="10">Cytochrome P450</fullName>
    </recommendedName>
</protein>
<comment type="similarity">
    <text evidence="2">Belongs to the cytochrome P450 family.</text>
</comment>
<dbReference type="GO" id="GO:0004497">
    <property type="term" value="F:monooxygenase activity"/>
    <property type="evidence" value="ECO:0007669"/>
    <property type="project" value="UniProtKB-KW"/>
</dbReference>
<keyword evidence="7" id="KW-0503">Monooxygenase</keyword>
<name>A0AA38PUG3_9AGAR</name>
<comment type="caution">
    <text evidence="8">The sequence shown here is derived from an EMBL/GenBank/DDBJ whole genome shotgun (WGS) entry which is preliminary data.</text>
</comment>
<organism evidence="8 9">
    <name type="scientific">Lentinula detonsa</name>
    <dbReference type="NCBI Taxonomy" id="2804962"/>
    <lineage>
        <taxon>Eukaryota</taxon>
        <taxon>Fungi</taxon>
        <taxon>Dikarya</taxon>
        <taxon>Basidiomycota</taxon>
        <taxon>Agaricomycotina</taxon>
        <taxon>Agaricomycetes</taxon>
        <taxon>Agaricomycetidae</taxon>
        <taxon>Agaricales</taxon>
        <taxon>Marasmiineae</taxon>
        <taxon>Omphalotaceae</taxon>
        <taxon>Lentinula</taxon>
    </lineage>
</organism>
<dbReference type="InterPro" id="IPR001128">
    <property type="entry name" value="Cyt_P450"/>
</dbReference>
<dbReference type="AlphaFoldDB" id="A0AA38PUG3"/>
<dbReference type="GO" id="GO:0016705">
    <property type="term" value="F:oxidoreductase activity, acting on paired donors, with incorporation or reduction of molecular oxygen"/>
    <property type="evidence" value="ECO:0007669"/>
    <property type="project" value="InterPro"/>
</dbReference>
<accession>A0AA38PUG3</accession>
<dbReference type="Proteomes" id="UP001163850">
    <property type="component" value="Unassembled WGS sequence"/>
</dbReference>
<evidence type="ECO:0000313" key="8">
    <source>
        <dbReference type="EMBL" id="KAJ3981949.1"/>
    </source>
</evidence>
<dbReference type="InterPro" id="IPR036396">
    <property type="entry name" value="Cyt_P450_sf"/>
</dbReference>
<comment type="cofactor">
    <cofactor evidence="1">
        <name>heme</name>
        <dbReference type="ChEBI" id="CHEBI:30413"/>
    </cofactor>
</comment>
<dbReference type="GO" id="GO:0005506">
    <property type="term" value="F:iron ion binding"/>
    <property type="evidence" value="ECO:0007669"/>
    <property type="project" value="InterPro"/>
</dbReference>
<keyword evidence="4" id="KW-0479">Metal-binding</keyword>
<dbReference type="InterPro" id="IPR050364">
    <property type="entry name" value="Cytochrome_P450_fung"/>
</dbReference>
<evidence type="ECO:0000256" key="1">
    <source>
        <dbReference type="ARBA" id="ARBA00001971"/>
    </source>
</evidence>
<dbReference type="PANTHER" id="PTHR46300">
    <property type="entry name" value="P450, PUTATIVE (EUROFUNG)-RELATED-RELATED"/>
    <property type="match status" value="1"/>
</dbReference>
<proteinExistence type="inferred from homology"/>
<keyword evidence="6" id="KW-0408">Iron</keyword>
<evidence type="ECO:0008006" key="10">
    <source>
        <dbReference type="Google" id="ProtNLM"/>
    </source>
</evidence>
<evidence type="ECO:0000256" key="3">
    <source>
        <dbReference type="ARBA" id="ARBA00022617"/>
    </source>
</evidence>
<dbReference type="Gene3D" id="1.10.630.10">
    <property type="entry name" value="Cytochrome P450"/>
    <property type="match status" value="1"/>
</dbReference>
<reference evidence="8" key="1">
    <citation type="submission" date="2022-08" db="EMBL/GenBank/DDBJ databases">
        <authorList>
            <consortium name="DOE Joint Genome Institute"/>
            <person name="Min B."/>
            <person name="Riley R."/>
            <person name="Sierra-Patev S."/>
            <person name="Naranjo-Ortiz M."/>
            <person name="Looney B."/>
            <person name="Konkel Z."/>
            <person name="Slot J.C."/>
            <person name="Sakamoto Y."/>
            <person name="Steenwyk J.L."/>
            <person name="Rokas A."/>
            <person name="Carro J."/>
            <person name="Camarero S."/>
            <person name="Ferreira P."/>
            <person name="Molpeceres G."/>
            <person name="Ruiz-Duenas F.J."/>
            <person name="Serrano A."/>
            <person name="Henrissat B."/>
            <person name="Drula E."/>
            <person name="Hughes K.W."/>
            <person name="Mata J.L."/>
            <person name="Ishikawa N.K."/>
            <person name="Vargas-Isla R."/>
            <person name="Ushijima S."/>
            <person name="Smith C.A."/>
            <person name="Ahrendt S."/>
            <person name="Andreopoulos W."/>
            <person name="He G."/>
            <person name="Labutti K."/>
            <person name="Lipzen A."/>
            <person name="Ng V."/>
            <person name="Sandor L."/>
            <person name="Barry K."/>
            <person name="Martinez A.T."/>
            <person name="Xiao Y."/>
            <person name="Gibbons J.G."/>
            <person name="Terashima K."/>
            <person name="Hibbett D.S."/>
            <person name="Grigoriev I.V."/>
        </authorList>
    </citation>
    <scope>NUCLEOTIDE SEQUENCE</scope>
    <source>
        <strain evidence="8">TFB7829</strain>
    </source>
</reference>
<gene>
    <name evidence="8" type="ORF">F5890DRAFT_1416642</name>
</gene>
<evidence type="ECO:0000256" key="6">
    <source>
        <dbReference type="ARBA" id="ARBA00023004"/>
    </source>
</evidence>